<comment type="similarity">
    <text evidence="3">In the N-terminal section; belongs to the glycosyltransferase 51 family.</text>
</comment>
<evidence type="ECO:0000259" key="19">
    <source>
        <dbReference type="Pfam" id="PF00912"/>
    </source>
</evidence>
<comment type="subcellular location">
    <subcellularLocation>
        <location evidence="1">Cell membrane</location>
    </subcellularLocation>
</comment>
<evidence type="ECO:0000256" key="2">
    <source>
        <dbReference type="ARBA" id="ARBA00007090"/>
    </source>
</evidence>
<comment type="similarity">
    <text evidence="2">In the C-terminal section; belongs to the transpeptidase family.</text>
</comment>
<dbReference type="EMBL" id="LCFB01000002">
    <property type="protein sequence ID" value="KKS86146.1"/>
    <property type="molecule type" value="Genomic_DNA"/>
</dbReference>
<evidence type="ECO:0000256" key="17">
    <source>
        <dbReference type="SAM" id="Phobius"/>
    </source>
</evidence>
<dbReference type="SUPFAM" id="SSF53955">
    <property type="entry name" value="Lysozyme-like"/>
    <property type="match status" value="1"/>
</dbReference>
<feature type="domain" description="Glycosyl transferase family 51" evidence="19">
    <location>
        <begin position="101"/>
        <end position="272"/>
    </location>
</feature>
<dbReference type="PANTHER" id="PTHR32282:SF11">
    <property type="entry name" value="PENICILLIN-BINDING PROTEIN 1B"/>
    <property type="match status" value="1"/>
</dbReference>
<evidence type="ECO:0000256" key="12">
    <source>
        <dbReference type="ARBA" id="ARBA00023136"/>
    </source>
</evidence>
<dbReference type="InterPro" id="IPR001264">
    <property type="entry name" value="Glyco_trans_51"/>
</dbReference>
<dbReference type="STRING" id="1618436.UV59_C0002G0021"/>
<evidence type="ECO:0000256" key="6">
    <source>
        <dbReference type="ARBA" id="ARBA00022670"/>
    </source>
</evidence>
<dbReference type="Pfam" id="PF00912">
    <property type="entry name" value="Transgly"/>
    <property type="match status" value="1"/>
</dbReference>
<evidence type="ECO:0000256" key="5">
    <source>
        <dbReference type="ARBA" id="ARBA00022645"/>
    </source>
</evidence>
<feature type="domain" description="Penicillin-binding protein transpeptidase" evidence="18">
    <location>
        <begin position="360"/>
        <end position="653"/>
    </location>
</feature>
<dbReference type="Gene3D" id="1.10.3810.10">
    <property type="entry name" value="Biosynthetic peptidoglycan transglycosylase-like"/>
    <property type="match status" value="1"/>
</dbReference>
<dbReference type="FunFam" id="1.10.3810.10:FF:000001">
    <property type="entry name" value="Penicillin-binding protein 1A"/>
    <property type="match status" value="1"/>
</dbReference>
<comment type="catalytic activity">
    <reaction evidence="15">
        <text>Preferential cleavage: (Ac)2-L-Lys-D-Ala-|-D-Ala. Also transpeptidation of peptidyl-alanyl moieties that are N-acyl substituents of D-alanine.</text>
        <dbReference type="EC" id="3.4.16.4"/>
    </reaction>
</comment>
<evidence type="ECO:0000313" key="21">
    <source>
        <dbReference type="Proteomes" id="UP000034543"/>
    </source>
</evidence>
<keyword evidence="10" id="KW-0133">Cell shape</keyword>
<dbReference type="GO" id="GO:0006508">
    <property type="term" value="P:proteolysis"/>
    <property type="evidence" value="ECO:0007669"/>
    <property type="project" value="UniProtKB-KW"/>
</dbReference>
<keyword evidence="13" id="KW-0511">Multifunctional enzyme</keyword>
<keyword evidence="9" id="KW-0378">Hydrolase</keyword>
<comment type="caution">
    <text evidence="20">The sequence shown here is derived from an EMBL/GenBank/DDBJ whole genome shotgun (WGS) entry which is preliminary data.</text>
</comment>
<dbReference type="InterPro" id="IPR001460">
    <property type="entry name" value="PCN-bd_Tpept"/>
</dbReference>
<dbReference type="SUPFAM" id="SSF56601">
    <property type="entry name" value="beta-lactamase/transpeptidase-like"/>
    <property type="match status" value="1"/>
</dbReference>
<keyword evidence="6" id="KW-0645">Protease</keyword>
<evidence type="ECO:0000259" key="18">
    <source>
        <dbReference type="Pfam" id="PF00905"/>
    </source>
</evidence>
<evidence type="ECO:0000256" key="3">
    <source>
        <dbReference type="ARBA" id="ARBA00007739"/>
    </source>
</evidence>
<dbReference type="InterPro" id="IPR036950">
    <property type="entry name" value="PBP_transglycosylase"/>
</dbReference>
<dbReference type="GO" id="GO:0009002">
    <property type="term" value="F:serine-type D-Ala-D-Ala carboxypeptidase activity"/>
    <property type="evidence" value="ECO:0007669"/>
    <property type="project" value="UniProtKB-EC"/>
</dbReference>
<dbReference type="GO" id="GO:0005886">
    <property type="term" value="C:plasma membrane"/>
    <property type="evidence" value="ECO:0007669"/>
    <property type="project" value="UniProtKB-SubCell"/>
</dbReference>
<reference evidence="20 21" key="1">
    <citation type="journal article" date="2015" name="Nature">
        <title>rRNA introns, odd ribosomes, and small enigmatic genomes across a large radiation of phyla.</title>
        <authorList>
            <person name="Brown C.T."/>
            <person name="Hug L.A."/>
            <person name="Thomas B.C."/>
            <person name="Sharon I."/>
            <person name="Castelle C.J."/>
            <person name="Singh A."/>
            <person name="Wilkins M.J."/>
            <person name="Williams K.H."/>
            <person name="Banfield J.F."/>
        </authorList>
    </citation>
    <scope>NUCLEOTIDE SEQUENCE [LARGE SCALE GENOMIC DNA]</scope>
</reference>
<evidence type="ECO:0000313" key="20">
    <source>
        <dbReference type="EMBL" id="KKS86146.1"/>
    </source>
</evidence>
<evidence type="ECO:0000256" key="16">
    <source>
        <dbReference type="ARBA" id="ARBA00049902"/>
    </source>
</evidence>
<dbReference type="GO" id="GO:0008658">
    <property type="term" value="F:penicillin binding"/>
    <property type="evidence" value="ECO:0007669"/>
    <property type="project" value="InterPro"/>
</dbReference>
<accession>A0A0G1ESU1</accession>
<dbReference type="Pfam" id="PF00905">
    <property type="entry name" value="Transpeptidase"/>
    <property type="match status" value="1"/>
</dbReference>
<evidence type="ECO:0000256" key="13">
    <source>
        <dbReference type="ARBA" id="ARBA00023268"/>
    </source>
</evidence>
<keyword evidence="11" id="KW-0573">Peptidoglycan synthesis</keyword>
<organism evidence="20 21">
    <name type="scientific">Candidatus Gottesmanbacteria bacterium GW2011_GWA1_43_11</name>
    <dbReference type="NCBI Taxonomy" id="1618436"/>
    <lineage>
        <taxon>Bacteria</taxon>
        <taxon>Candidatus Gottesmaniibacteriota</taxon>
    </lineage>
</organism>
<proteinExistence type="inferred from homology"/>
<dbReference type="GO" id="GO:0008360">
    <property type="term" value="P:regulation of cell shape"/>
    <property type="evidence" value="ECO:0007669"/>
    <property type="project" value="UniProtKB-KW"/>
</dbReference>
<dbReference type="PATRIC" id="fig|1618436.3.peg.106"/>
<keyword evidence="14" id="KW-0961">Cell wall biogenesis/degradation</keyword>
<dbReference type="AlphaFoldDB" id="A0A0G1ESU1"/>
<dbReference type="Proteomes" id="UP000034543">
    <property type="component" value="Unassembled WGS sequence"/>
</dbReference>
<evidence type="ECO:0000256" key="14">
    <source>
        <dbReference type="ARBA" id="ARBA00023316"/>
    </source>
</evidence>
<keyword evidence="17" id="KW-1133">Transmembrane helix</keyword>
<evidence type="ECO:0000256" key="8">
    <source>
        <dbReference type="ARBA" id="ARBA00022679"/>
    </source>
</evidence>
<feature type="transmembrane region" description="Helical" evidence="17">
    <location>
        <begin position="52"/>
        <end position="71"/>
    </location>
</feature>
<keyword evidence="5" id="KW-0121">Carboxypeptidase</keyword>
<evidence type="ECO:0000256" key="10">
    <source>
        <dbReference type="ARBA" id="ARBA00022960"/>
    </source>
</evidence>
<keyword evidence="4" id="KW-1003">Cell membrane</keyword>
<dbReference type="GO" id="GO:0030288">
    <property type="term" value="C:outer membrane-bounded periplasmic space"/>
    <property type="evidence" value="ECO:0007669"/>
    <property type="project" value="TreeGrafter"/>
</dbReference>
<evidence type="ECO:0000256" key="1">
    <source>
        <dbReference type="ARBA" id="ARBA00004236"/>
    </source>
</evidence>
<evidence type="ECO:0000256" key="7">
    <source>
        <dbReference type="ARBA" id="ARBA00022676"/>
    </source>
</evidence>
<keyword evidence="7" id="KW-0328">Glycosyltransferase</keyword>
<keyword evidence="8" id="KW-0808">Transferase</keyword>
<dbReference type="GO" id="GO:0009252">
    <property type="term" value="P:peptidoglycan biosynthetic process"/>
    <property type="evidence" value="ECO:0007669"/>
    <property type="project" value="UniProtKB-KW"/>
</dbReference>
<dbReference type="InterPro" id="IPR050396">
    <property type="entry name" value="Glycosyltr_51/Transpeptidase"/>
</dbReference>
<protein>
    <submittedName>
        <fullName evidence="20">Penicillin-binding protein, 1A family</fullName>
    </submittedName>
</protein>
<keyword evidence="17" id="KW-0812">Transmembrane</keyword>
<sequence>MPKTRKKSVKGSKRNRITRAKPKLLLQLLLPPHRPSLRERIRFPEHLRSKRMVAPLVLAGIILIGIYWFILKDIPSPNKLSSLNSPLTTKIFDRSGKLLFNIFVDENRTLVSLNDVPKSVREATIAIEDKDFYKHRGVSPIGGMVRALKELVLRQQLQGGSTITQQLVKTALLTPERTPQRKVKEIILALLVELRYSKDEILEMYLNQVPYGGTAWGIEAAAQRYFGKNIKEVNLAEAALLAGLPQAPTRYSPFGANPEFAQERQLTVLKRMVEDHYISQAEADAAATYELTFQQPTTPIQAPHFVMYVKKQLVEKYGEKLVEQGGLRVTTTLDLELQDFAQATVASEVAKLKTYKVGNGAALVTRPYTGEILAMVGSTDYFASESGNFNVTIAERQPGSSIKPINYAIGIENKTVTPASVLIDEPSCFGTFQEPYCPKNYDGNFHGPVQVRFALGNSYNIPAVKMLKLNGVETMTASTSAFGITTLNDPDRFGLSLTLGGGEVPMTEMATAFGVFANGGLRKDLVAILKVQDANGNVLEEYQDANLNAEIISQLLINGPRVISRETAFLISHILLDQNARSAAFGSSFLQVSGHPAVSVKTGTTDEMRDNWTIGFTPEVVVATWVGNNDNTKMNPYLTSGVTGAAPIWNKIMGFYLRDKKETWPKQPDGIVGLQVCSITGLLPQAENACPARFEYFIKGTEPKVTEQLKESVPIDTSTDKLARSDQTEHIEVKEKLVVHDAFGLYCIDCNHENDPVHTIR</sequence>
<name>A0A0G1ESU1_9BACT</name>
<evidence type="ECO:0000256" key="15">
    <source>
        <dbReference type="ARBA" id="ARBA00034000"/>
    </source>
</evidence>
<dbReference type="InterPro" id="IPR012338">
    <property type="entry name" value="Beta-lactam/transpept-like"/>
</dbReference>
<evidence type="ECO:0000256" key="9">
    <source>
        <dbReference type="ARBA" id="ARBA00022801"/>
    </source>
</evidence>
<evidence type="ECO:0000256" key="11">
    <source>
        <dbReference type="ARBA" id="ARBA00022984"/>
    </source>
</evidence>
<gene>
    <name evidence="20" type="ORF">UV59_C0002G0021</name>
</gene>
<dbReference type="PANTHER" id="PTHR32282">
    <property type="entry name" value="BINDING PROTEIN TRANSPEPTIDASE, PUTATIVE-RELATED"/>
    <property type="match status" value="1"/>
</dbReference>
<comment type="catalytic activity">
    <reaction evidence="16">
        <text>[GlcNAc-(1-&gt;4)-Mur2Ac(oyl-L-Ala-gamma-D-Glu-L-Lys-D-Ala-D-Ala)](n)-di-trans,octa-cis-undecaprenyl diphosphate + beta-D-GlcNAc-(1-&gt;4)-Mur2Ac(oyl-L-Ala-gamma-D-Glu-L-Lys-D-Ala-D-Ala)-di-trans,octa-cis-undecaprenyl diphosphate = [GlcNAc-(1-&gt;4)-Mur2Ac(oyl-L-Ala-gamma-D-Glu-L-Lys-D-Ala-D-Ala)](n+1)-di-trans,octa-cis-undecaprenyl diphosphate + di-trans,octa-cis-undecaprenyl diphosphate + H(+)</text>
        <dbReference type="Rhea" id="RHEA:23708"/>
        <dbReference type="Rhea" id="RHEA-COMP:9602"/>
        <dbReference type="Rhea" id="RHEA-COMP:9603"/>
        <dbReference type="ChEBI" id="CHEBI:15378"/>
        <dbReference type="ChEBI" id="CHEBI:58405"/>
        <dbReference type="ChEBI" id="CHEBI:60033"/>
        <dbReference type="ChEBI" id="CHEBI:78435"/>
        <dbReference type="EC" id="2.4.99.28"/>
    </reaction>
</comment>
<evidence type="ECO:0000256" key="4">
    <source>
        <dbReference type="ARBA" id="ARBA00022475"/>
    </source>
</evidence>
<dbReference type="InterPro" id="IPR023346">
    <property type="entry name" value="Lysozyme-like_dom_sf"/>
</dbReference>
<dbReference type="GO" id="GO:0008955">
    <property type="term" value="F:peptidoglycan glycosyltransferase activity"/>
    <property type="evidence" value="ECO:0007669"/>
    <property type="project" value="UniProtKB-EC"/>
</dbReference>
<dbReference type="Gene3D" id="3.40.710.10">
    <property type="entry name" value="DD-peptidase/beta-lactamase superfamily"/>
    <property type="match status" value="1"/>
</dbReference>
<dbReference type="GO" id="GO:0071555">
    <property type="term" value="P:cell wall organization"/>
    <property type="evidence" value="ECO:0007669"/>
    <property type="project" value="UniProtKB-KW"/>
</dbReference>
<keyword evidence="12 17" id="KW-0472">Membrane</keyword>